<dbReference type="EC" id="4.1.2.21" evidence="6"/>
<dbReference type="EMBL" id="CP025613">
    <property type="protein sequence ID" value="AUN33673.1"/>
    <property type="molecule type" value="Genomic_DNA"/>
</dbReference>
<protein>
    <submittedName>
        <fullName evidence="6">2-dehydro-3-deoxy-6-phosphogalactonate aldolase</fullName>
        <ecNumber evidence="6">4.1.2.21</ecNumber>
    </submittedName>
</protein>
<keyword evidence="6" id="KW-0614">Plasmid</keyword>
<dbReference type="InterPro" id="IPR031338">
    <property type="entry name" value="KDPG/KHG_AS_2"/>
</dbReference>
<keyword evidence="4 6" id="KW-0456">Lyase</keyword>
<geneLocation type="plasmid" evidence="6 7">
    <name>unnamed1</name>
</geneLocation>
<dbReference type="Proteomes" id="UP000234752">
    <property type="component" value="Plasmid unnamed1"/>
</dbReference>
<dbReference type="PROSITE" id="PS00160">
    <property type="entry name" value="ALDOLASE_KDPG_KHG_2"/>
    <property type="match status" value="1"/>
</dbReference>
<dbReference type="InterPro" id="IPR000887">
    <property type="entry name" value="Aldlse_KDPG_KHG"/>
</dbReference>
<dbReference type="InterPro" id="IPR013785">
    <property type="entry name" value="Aldolase_TIM"/>
</dbReference>
<reference evidence="6 7" key="1">
    <citation type="submission" date="2017-12" db="EMBL/GenBank/DDBJ databases">
        <title>Genomes of bacteria within cyanobacterial aggregates.</title>
        <authorList>
            <person name="Cai H."/>
        </authorList>
    </citation>
    <scope>NUCLEOTIDE SEQUENCE [LARGE SCALE GENOMIC DNA]</scope>
    <source>
        <strain evidence="6 7">TH16</strain>
        <plasmid evidence="6 7">unnamed1</plasmid>
    </source>
</reference>
<comment type="subunit">
    <text evidence="3">Homotrimer.</text>
</comment>
<organism evidence="6 7">
    <name type="scientific">Niveispirillum cyanobacteriorum</name>
    <dbReference type="NCBI Taxonomy" id="1612173"/>
    <lineage>
        <taxon>Bacteria</taxon>
        <taxon>Pseudomonadati</taxon>
        <taxon>Pseudomonadota</taxon>
        <taxon>Alphaproteobacteria</taxon>
        <taxon>Rhodospirillales</taxon>
        <taxon>Azospirillaceae</taxon>
        <taxon>Niveispirillum</taxon>
    </lineage>
</organism>
<dbReference type="Pfam" id="PF01081">
    <property type="entry name" value="Aldolase"/>
    <property type="match status" value="1"/>
</dbReference>
<sequence>MTESPLVAILRGVTPDTVLAIGQALFDAGFRAIEVPLNSPDPFDSIAILARHFGDTCLVGAGTVLTPEAVEKVAAAGGRLIVTPNTDPAVITRAVELGLLPMPGFATATEAFAAIRAGARHLKLFPAATYGHGHIKALSAVMPMDVKLYAVGGVGADNLSVWRSAGVAGIGVGSEIYKPGLTADQVGIRAQQIISAWCRTDD</sequence>
<dbReference type="AlphaFoldDB" id="A0A2K9NKU6"/>
<dbReference type="OrthoDB" id="7204076at2"/>
<dbReference type="Gene3D" id="3.20.20.70">
    <property type="entry name" value="Aldolase class I"/>
    <property type="match status" value="1"/>
</dbReference>
<proteinExistence type="inferred from homology"/>
<evidence type="ECO:0000256" key="5">
    <source>
        <dbReference type="ARBA" id="ARBA00023277"/>
    </source>
</evidence>
<dbReference type="GO" id="GO:0008674">
    <property type="term" value="F:2-dehydro-3-deoxy-6-phosphogalactonate aldolase activity"/>
    <property type="evidence" value="ECO:0007669"/>
    <property type="project" value="UniProtKB-EC"/>
</dbReference>
<dbReference type="NCBIfam" id="NF006600">
    <property type="entry name" value="PRK09140.1"/>
    <property type="match status" value="1"/>
</dbReference>
<evidence type="ECO:0000256" key="3">
    <source>
        <dbReference type="ARBA" id="ARBA00011233"/>
    </source>
</evidence>
<dbReference type="KEGG" id="ncb:C0V82_23770"/>
<evidence type="ECO:0000256" key="4">
    <source>
        <dbReference type="ARBA" id="ARBA00023239"/>
    </source>
</evidence>
<keyword evidence="5" id="KW-0119">Carbohydrate metabolism</keyword>
<dbReference type="PANTHER" id="PTHR30246">
    <property type="entry name" value="2-KETO-3-DEOXY-6-PHOSPHOGLUCONATE ALDOLASE"/>
    <property type="match status" value="1"/>
</dbReference>
<dbReference type="PANTHER" id="PTHR30246:SF1">
    <property type="entry name" value="2-DEHYDRO-3-DEOXY-6-PHOSPHOGALACTONATE ALDOLASE-RELATED"/>
    <property type="match status" value="1"/>
</dbReference>
<name>A0A2K9NKU6_9PROT</name>
<evidence type="ECO:0000256" key="1">
    <source>
        <dbReference type="ARBA" id="ARBA00004761"/>
    </source>
</evidence>
<comment type="similarity">
    <text evidence="2">Belongs to the KHG/KDPG aldolase family.</text>
</comment>
<comment type="pathway">
    <text evidence="1">Carbohydrate acid metabolism.</text>
</comment>
<evidence type="ECO:0000313" key="6">
    <source>
        <dbReference type="EMBL" id="AUN33673.1"/>
    </source>
</evidence>
<gene>
    <name evidence="6" type="ORF">C0V82_23770</name>
</gene>
<dbReference type="SUPFAM" id="SSF51569">
    <property type="entry name" value="Aldolase"/>
    <property type="match status" value="1"/>
</dbReference>
<evidence type="ECO:0000256" key="2">
    <source>
        <dbReference type="ARBA" id="ARBA00006906"/>
    </source>
</evidence>
<keyword evidence="7" id="KW-1185">Reference proteome</keyword>
<accession>A0A2K9NKU6</accession>
<evidence type="ECO:0000313" key="7">
    <source>
        <dbReference type="Proteomes" id="UP000234752"/>
    </source>
</evidence>
<dbReference type="CDD" id="cd00452">
    <property type="entry name" value="KDPG_aldolase"/>
    <property type="match status" value="1"/>
</dbReference>